<keyword evidence="1" id="KW-0012">Acyltransferase</keyword>
<dbReference type="Proteomes" id="UP000257143">
    <property type="component" value="Unassembled WGS sequence"/>
</dbReference>
<gene>
    <name evidence="1" type="ORF">CWR48_08230</name>
</gene>
<evidence type="ECO:0000313" key="1">
    <source>
        <dbReference type="EMBL" id="RDW19027.1"/>
    </source>
</evidence>
<dbReference type="GO" id="GO:0016746">
    <property type="term" value="F:acyltransferase activity"/>
    <property type="evidence" value="ECO:0007669"/>
    <property type="project" value="UniProtKB-KW"/>
</dbReference>
<sequence length="229" mass="27015">MQKKYGLFFRFNRSLVRMVFPKYHVQLPKTEHEPVVYISHHQNLFGPFVMLNSFPKTVRTWMLHDFLDQQACYKQYADYTFTERFGWNKYLARLIALPISFFIPKLLKSGRGIPVYRGSREILQTFKISVEALMDGNPIAIFPDVDYSDSSSTVTELYDGFLYLEKYYFNKTGKHICFIPTYVSKHLKTIVAGEKIYFRGEIPFKEERKIVLGRMKENLNQLAEKSGDR</sequence>
<protein>
    <submittedName>
        <fullName evidence="1">Glycerol acyltransferase</fullName>
    </submittedName>
</protein>
<dbReference type="EMBL" id="PIOC01000014">
    <property type="protein sequence ID" value="RDW19027.1"/>
    <property type="molecule type" value="Genomic_DNA"/>
</dbReference>
<name>A0A3D8PTY8_9BACI</name>
<comment type="caution">
    <text evidence="1">The sequence shown here is derived from an EMBL/GenBank/DDBJ whole genome shotgun (WGS) entry which is preliminary data.</text>
</comment>
<keyword evidence="1" id="KW-0808">Transferase</keyword>
<dbReference type="OrthoDB" id="2165242at2"/>
<dbReference type="RefSeq" id="WP_115772764.1">
    <property type="nucleotide sequence ID" value="NZ_PIOC01000014.1"/>
</dbReference>
<reference evidence="2" key="1">
    <citation type="submission" date="2017-11" db="EMBL/GenBank/DDBJ databases">
        <authorList>
            <person name="Zhu W."/>
        </authorList>
    </citation>
    <scope>NUCLEOTIDE SEQUENCE [LARGE SCALE GENOMIC DNA]</scope>
    <source>
        <strain evidence="2">CAU 1183</strain>
    </source>
</reference>
<organism evidence="1 2">
    <name type="scientific">Oceanobacillus arenosus</name>
    <dbReference type="NCBI Taxonomy" id="1229153"/>
    <lineage>
        <taxon>Bacteria</taxon>
        <taxon>Bacillati</taxon>
        <taxon>Bacillota</taxon>
        <taxon>Bacilli</taxon>
        <taxon>Bacillales</taxon>
        <taxon>Bacillaceae</taxon>
        <taxon>Oceanobacillus</taxon>
    </lineage>
</organism>
<keyword evidence="2" id="KW-1185">Reference proteome</keyword>
<evidence type="ECO:0000313" key="2">
    <source>
        <dbReference type="Proteomes" id="UP000257143"/>
    </source>
</evidence>
<dbReference type="AlphaFoldDB" id="A0A3D8PTY8"/>
<proteinExistence type="predicted"/>
<accession>A0A3D8PTY8</accession>